<dbReference type="Proteomes" id="UP000522365">
    <property type="component" value="Unassembled WGS sequence"/>
</dbReference>
<keyword evidence="1" id="KW-0812">Transmembrane</keyword>
<name>A0A7J9P0L5_METMI</name>
<protein>
    <submittedName>
        <fullName evidence="2">Uncharacterized protein</fullName>
    </submittedName>
</protein>
<feature type="transmembrane region" description="Helical" evidence="1">
    <location>
        <begin position="183"/>
        <end position="198"/>
    </location>
</feature>
<dbReference type="AlphaFoldDB" id="A0A7J9P0L5"/>
<gene>
    <name evidence="2" type="ORF">HNP89_001464</name>
</gene>
<dbReference type="RefSeq" id="WP_181504482.1">
    <property type="nucleotide sequence ID" value="NZ_JACDUK010000003.1"/>
</dbReference>
<evidence type="ECO:0000313" key="2">
    <source>
        <dbReference type="EMBL" id="MBA2853488.1"/>
    </source>
</evidence>
<keyword evidence="1" id="KW-1133">Transmembrane helix</keyword>
<feature type="transmembrane region" description="Helical" evidence="1">
    <location>
        <begin position="53"/>
        <end position="70"/>
    </location>
</feature>
<evidence type="ECO:0000256" key="1">
    <source>
        <dbReference type="SAM" id="Phobius"/>
    </source>
</evidence>
<feature type="transmembrane region" description="Helical" evidence="1">
    <location>
        <begin position="218"/>
        <end position="239"/>
    </location>
</feature>
<proteinExistence type="predicted"/>
<reference evidence="2 3" key="1">
    <citation type="submission" date="2020-07" db="EMBL/GenBank/DDBJ databases">
        <title>Genomic Encyclopedia of Type Strains, Phase IV (KMG-V): Genome sequencing to study the core and pangenomes of soil and plant-associated prokaryotes.</title>
        <authorList>
            <person name="Whitman W."/>
        </authorList>
    </citation>
    <scope>NUCLEOTIDE SEQUENCE [LARGE SCALE GENOMIC DNA]</scope>
    <source>
        <strain evidence="2 3">S1</strain>
    </source>
</reference>
<accession>A0A7J9P0L5</accession>
<dbReference type="EMBL" id="JACDUK010000003">
    <property type="protein sequence ID" value="MBA2853488.1"/>
    <property type="molecule type" value="Genomic_DNA"/>
</dbReference>
<feature type="transmembrane region" description="Helical" evidence="1">
    <location>
        <begin position="21"/>
        <end position="41"/>
    </location>
</feature>
<sequence>MDLTIIELISSKIINYPQNPVCIIPFIFSGIFTLGFYYWIIWVEYGDIVDTDPIGYAFMYLIEHLFDILLSIGVIYAFYVFILIFGIWTVPAQFGIIYLIAFCTNLTPVSNEKISNDSQFNWVYPKCIAYLYVGLGLTLKGISNFHEINISNLAIVNKTLVTGKLINETVANTLIKIYNSNNATMYVSIIFLFIMELVKKIQMIKLVIHKDYWKFPSLLIGVYLFIIILGICQISSQFLGLFDPASSVLIPLGFECIFHASDILIKHDSKKEIQK</sequence>
<comment type="caution">
    <text evidence="2">The sequence shown here is derived from an EMBL/GenBank/DDBJ whole genome shotgun (WGS) entry which is preliminary data.</text>
</comment>
<keyword evidence="1" id="KW-0472">Membrane</keyword>
<feature type="transmembrane region" description="Helical" evidence="1">
    <location>
        <begin position="77"/>
        <end position="101"/>
    </location>
</feature>
<organism evidence="2 3">
    <name type="scientific">Methanococcus maripaludis</name>
    <name type="common">Methanococcus deltae</name>
    <dbReference type="NCBI Taxonomy" id="39152"/>
    <lineage>
        <taxon>Archaea</taxon>
        <taxon>Methanobacteriati</taxon>
        <taxon>Methanobacteriota</taxon>
        <taxon>Methanomada group</taxon>
        <taxon>Methanococci</taxon>
        <taxon>Methanococcales</taxon>
        <taxon>Methanococcaceae</taxon>
        <taxon>Methanococcus</taxon>
    </lineage>
</organism>
<evidence type="ECO:0000313" key="3">
    <source>
        <dbReference type="Proteomes" id="UP000522365"/>
    </source>
</evidence>